<name>A0AAC9X1X2_ACEPA</name>
<protein>
    <submittedName>
        <fullName evidence="1">Uncharacterized protein</fullName>
    </submittedName>
</protein>
<reference evidence="1 2" key="1">
    <citation type="submission" date="2017-06" db="EMBL/GenBank/DDBJ databases">
        <title>Genome sequence of Acetobacter pasteurianus subsp. pasteurianus strain SRCM101468.</title>
        <authorList>
            <person name="Cho S.H."/>
        </authorList>
    </citation>
    <scope>NUCLEOTIDE SEQUENCE [LARGE SCALE GENOMIC DNA]</scope>
    <source>
        <strain evidence="1 2">SRCM101468</strain>
    </source>
</reference>
<accession>A0AAC9X1X2</accession>
<evidence type="ECO:0000313" key="2">
    <source>
        <dbReference type="Proteomes" id="UP000196816"/>
    </source>
</evidence>
<dbReference type="Proteomes" id="UP000196816">
    <property type="component" value="Chromosome"/>
</dbReference>
<evidence type="ECO:0000313" key="1">
    <source>
        <dbReference type="EMBL" id="ASC06681.1"/>
    </source>
</evidence>
<gene>
    <name evidence="1" type="ORF">S101468_02471</name>
</gene>
<proteinExistence type="predicted"/>
<dbReference type="AlphaFoldDB" id="A0AAC9X1X2"/>
<organism evidence="1 2">
    <name type="scientific">Acetobacter pasteurianus subsp. pasteurianus</name>
    <dbReference type="NCBI Taxonomy" id="481145"/>
    <lineage>
        <taxon>Bacteria</taxon>
        <taxon>Pseudomonadati</taxon>
        <taxon>Pseudomonadota</taxon>
        <taxon>Alphaproteobacteria</taxon>
        <taxon>Acetobacterales</taxon>
        <taxon>Acetobacteraceae</taxon>
        <taxon>Acetobacter</taxon>
    </lineage>
</organism>
<sequence>MPCHRAWIDTIFSNFLGKDWDYTYFVPVIWEFFSLS</sequence>
<dbReference type="EMBL" id="CP021922">
    <property type="protein sequence ID" value="ASC06681.1"/>
    <property type="molecule type" value="Genomic_DNA"/>
</dbReference>